<dbReference type="Proteomes" id="UP000006352">
    <property type="component" value="Unassembled WGS sequence"/>
</dbReference>
<dbReference type="GO" id="GO:0004497">
    <property type="term" value="F:monooxygenase activity"/>
    <property type="evidence" value="ECO:0007669"/>
    <property type="project" value="UniProtKB-KW"/>
</dbReference>
<dbReference type="SUPFAM" id="SSF51905">
    <property type="entry name" value="FAD/NAD(P)-binding domain"/>
    <property type="match status" value="1"/>
</dbReference>
<dbReference type="PANTHER" id="PTHR13789:SF306">
    <property type="entry name" value="HYDROXYLASE, PUTATIVE-RELATED"/>
    <property type="match status" value="1"/>
</dbReference>
<dbReference type="STRING" id="599839.J4GBU0"/>
<evidence type="ECO:0000256" key="6">
    <source>
        <dbReference type="SAM" id="MobiDB-lite"/>
    </source>
</evidence>
<organism evidence="8 9">
    <name type="scientific">Fibroporia radiculosa</name>
    <dbReference type="NCBI Taxonomy" id="599839"/>
    <lineage>
        <taxon>Eukaryota</taxon>
        <taxon>Fungi</taxon>
        <taxon>Dikarya</taxon>
        <taxon>Basidiomycota</taxon>
        <taxon>Agaricomycotina</taxon>
        <taxon>Agaricomycetes</taxon>
        <taxon>Polyporales</taxon>
        <taxon>Fibroporiaceae</taxon>
        <taxon>Fibroporia</taxon>
    </lineage>
</organism>
<dbReference type="PANTHER" id="PTHR13789">
    <property type="entry name" value="MONOOXYGENASE"/>
    <property type="match status" value="1"/>
</dbReference>
<name>J4GBU0_9APHY</name>
<dbReference type="HOGENOM" id="CLU_009665_19_3_1"/>
<gene>
    <name evidence="8" type="ORF">FIBRA_06547</name>
</gene>
<keyword evidence="2" id="KW-0285">Flavoprotein</keyword>
<dbReference type="Gene3D" id="3.50.50.60">
    <property type="entry name" value="FAD/NAD(P)-binding domain"/>
    <property type="match status" value="1"/>
</dbReference>
<reference evidence="8 9" key="1">
    <citation type="journal article" date="2012" name="Appl. Environ. Microbiol.">
        <title>Short-read sequencing for genomic analysis of the brown rot fungus Fibroporia radiculosa.</title>
        <authorList>
            <person name="Tang J.D."/>
            <person name="Perkins A.D."/>
            <person name="Sonstegard T.S."/>
            <person name="Schroeder S.G."/>
            <person name="Burgess S.C."/>
            <person name="Diehl S.V."/>
        </authorList>
    </citation>
    <scope>NUCLEOTIDE SEQUENCE [LARGE SCALE GENOMIC DNA]</scope>
    <source>
        <strain evidence="8 9">TFFH 294</strain>
    </source>
</reference>
<evidence type="ECO:0000256" key="5">
    <source>
        <dbReference type="ARBA" id="ARBA00023033"/>
    </source>
</evidence>
<evidence type="ECO:0000313" key="8">
    <source>
        <dbReference type="EMBL" id="CCM04373.1"/>
    </source>
</evidence>
<dbReference type="InterPro" id="IPR050493">
    <property type="entry name" value="FAD-dep_Monooxygenase_BioMet"/>
</dbReference>
<keyword evidence="3" id="KW-0274">FAD</keyword>
<dbReference type="InterPro" id="IPR036188">
    <property type="entry name" value="FAD/NAD-bd_sf"/>
</dbReference>
<proteinExistence type="inferred from homology"/>
<protein>
    <recommendedName>
        <fullName evidence="7">FAD-binding domain-containing protein</fullName>
    </recommendedName>
</protein>
<evidence type="ECO:0000259" key="7">
    <source>
        <dbReference type="Pfam" id="PF01494"/>
    </source>
</evidence>
<dbReference type="AlphaFoldDB" id="J4GBU0"/>
<dbReference type="Pfam" id="PF01494">
    <property type="entry name" value="FAD_binding_3"/>
    <property type="match status" value="1"/>
</dbReference>
<dbReference type="InParanoid" id="J4GBU0"/>
<keyword evidence="5" id="KW-0503">Monooxygenase</keyword>
<comment type="similarity">
    <text evidence="1">Belongs to the paxM FAD-dependent monooxygenase family.</text>
</comment>
<feature type="compositionally biased region" description="Gly residues" evidence="6">
    <location>
        <begin position="30"/>
        <end position="39"/>
    </location>
</feature>
<evidence type="ECO:0000313" key="9">
    <source>
        <dbReference type="Proteomes" id="UP000006352"/>
    </source>
</evidence>
<evidence type="ECO:0000256" key="4">
    <source>
        <dbReference type="ARBA" id="ARBA00023002"/>
    </source>
</evidence>
<accession>J4GBU0</accession>
<keyword evidence="4" id="KW-0560">Oxidoreductase</keyword>
<dbReference type="OrthoDB" id="420606at2759"/>
<evidence type="ECO:0000256" key="3">
    <source>
        <dbReference type="ARBA" id="ARBA00022827"/>
    </source>
</evidence>
<feature type="domain" description="FAD-binding" evidence="7">
    <location>
        <begin position="75"/>
        <end position="242"/>
    </location>
</feature>
<evidence type="ECO:0000256" key="2">
    <source>
        <dbReference type="ARBA" id="ARBA00022630"/>
    </source>
</evidence>
<feature type="region of interest" description="Disordered" evidence="6">
    <location>
        <begin position="18"/>
        <end position="53"/>
    </location>
</feature>
<dbReference type="GO" id="GO:0071949">
    <property type="term" value="F:FAD binding"/>
    <property type="evidence" value="ECO:0007669"/>
    <property type="project" value="InterPro"/>
</dbReference>
<sequence length="522" mass="57986">MAARFMHLHHLRDRDQEFLDSLRSPDPEHTGGGWGLGGGNEEKAEDEDEEDNMDWDQAQAVVERMVSQFLPIEFIIIGGGVAGLTAACALSKVGHRVTVLEQGDDFMQTEFSGGCRLAPNMTKKYYDWGLEEEFRKISMTGHYITLAYYDSGNVSIAAEWGRDYFAVDRVGEYVQMHFADFRRVLYESALKFGATIRSKTVVKALSPTSNRPSVTLDTGEEIFADVLVGADGSHSISRATMIGGADEMTRKNLALFNAEIPREKLAADPDVAQFLTENQYGQLILWMGDGKGAIGFCTAREEFTIQAFLPDPKGMPFPCSAVDKSTLLEAMQGCEPRLYKLAQMSDRALVTPIVERPHLEDWVHENGRMLVIGEAAHPLTTGSVYAPGLAAGDAMMLGRLFSHLRSHEQITPFLFAVEEVRQKRIARALKVQMVNPAVLSLPAGVEHKESLKVAENITDLSPVELNELLEEALTIVFTYDPEDEADDWWMQWGMLRERAGSAAQMSFSSIPFVQEDVQTTSD</sequence>
<dbReference type="InterPro" id="IPR002938">
    <property type="entry name" value="FAD-bd"/>
</dbReference>
<dbReference type="EMBL" id="HE797153">
    <property type="protein sequence ID" value="CCM04373.1"/>
    <property type="molecule type" value="Genomic_DNA"/>
</dbReference>
<dbReference type="GeneID" id="24099284"/>
<keyword evidence="9" id="KW-1185">Reference proteome</keyword>
<feature type="compositionally biased region" description="Acidic residues" evidence="6">
    <location>
        <begin position="43"/>
        <end position="53"/>
    </location>
</feature>
<dbReference type="RefSeq" id="XP_012183656.1">
    <property type="nucleotide sequence ID" value="XM_012328266.1"/>
</dbReference>
<evidence type="ECO:0000256" key="1">
    <source>
        <dbReference type="ARBA" id="ARBA00007992"/>
    </source>
</evidence>
<dbReference type="PRINTS" id="PR00420">
    <property type="entry name" value="RNGMNOXGNASE"/>
</dbReference>